<dbReference type="PANTHER" id="PTHR30308:SF2">
    <property type="entry name" value="SSRA-BINDING PROTEIN"/>
    <property type="match status" value="1"/>
</dbReference>
<dbReference type="AlphaFoldDB" id="A0AAE9YCL6"/>
<comment type="function">
    <text evidence="3">Required for rescue of stalled ribosomes mediated by trans-translation. Binds to transfer-messenger RNA (tmRNA), required for stable association of tmRNA with ribosomes. tmRNA and SmpB together mimic tRNA shape, replacing the anticodon stem-loop with SmpB. tmRNA is encoded by the ssrA gene; the 2 termini fold to resemble tRNA(Ala) and it encodes a 'tag peptide', a short internal open reading frame. During trans-translation Ala-aminoacylated tmRNA acts like a tRNA, entering the A-site of stalled ribosomes, displacing the stalled mRNA. The ribosome then switches to translate the ORF on the tmRNA; the nascent peptide is terminated with the 'tag peptide' encoded by the tmRNA and targeted for degradation. The ribosome is freed to recommence translation, which seems to be the essential function of trans-translation.</text>
</comment>
<dbReference type="PANTHER" id="PTHR30308">
    <property type="entry name" value="TMRNA-BINDING COMPONENT OF TRANS-TRANSLATION TAGGING COMPLEX"/>
    <property type="match status" value="1"/>
</dbReference>
<comment type="subcellular location">
    <subcellularLocation>
        <location evidence="3">Cytoplasm</location>
    </subcellularLocation>
    <text evidence="3">The tmRNA-SmpB complex associates with stalled 70S ribosomes.</text>
</comment>
<dbReference type="KEGG" id="ima:PO878_08420"/>
<keyword evidence="1 3" id="KW-0963">Cytoplasm</keyword>
<dbReference type="InterPro" id="IPR023620">
    <property type="entry name" value="SmpB"/>
</dbReference>
<sequence length="160" mass="18348">MATRTSDGTTVIATNRVARRDYDVLDTWECGVVLRGAEVKALREAKVQLADSYARLVDDEVWVFGISITAYSHASKQVPPEPVRERKLLLHRHQIDLIADRQARERLQLIPLSLYFRDGRVKLELALARSRRKVDKRQLIAERDAEMEARRAMARGGRGR</sequence>
<gene>
    <name evidence="3 4" type="primary">smpB</name>
    <name evidence="4" type="ORF">PO878_08420</name>
</gene>
<accession>A0AAE9YCL6</accession>
<dbReference type="InterPro" id="IPR000037">
    <property type="entry name" value="SsrA-bd_prot"/>
</dbReference>
<dbReference type="RefSeq" id="WP_272738264.1">
    <property type="nucleotide sequence ID" value="NZ_CP116942.1"/>
</dbReference>
<keyword evidence="2 3" id="KW-0694">RNA-binding</keyword>
<dbReference type="GO" id="GO:0003723">
    <property type="term" value="F:RNA binding"/>
    <property type="evidence" value="ECO:0007669"/>
    <property type="project" value="UniProtKB-UniRule"/>
</dbReference>
<organism evidence="4 5">
    <name type="scientific">Iamia majanohamensis</name>
    <dbReference type="NCBI Taxonomy" id="467976"/>
    <lineage>
        <taxon>Bacteria</taxon>
        <taxon>Bacillati</taxon>
        <taxon>Actinomycetota</taxon>
        <taxon>Acidimicrobiia</taxon>
        <taxon>Acidimicrobiales</taxon>
        <taxon>Iamiaceae</taxon>
        <taxon>Iamia</taxon>
    </lineage>
</organism>
<dbReference type="CDD" id="cd09294">
    <property type="entry name" value="SmpB"/>
    <property type="match status" value="1"/>
</dbReference>
<dbReference type="PROSITE" id="PS01317">
    <property type="entry name" value="SSRP"/>
    <property type="match status" value="1"/>
</dbReference>
<dbReference type="NCBIfam" id="TIGR00086">
    <property type="entry name" value="smpB"/>
    <property type="match status" value="1"/>
</dbReference>
<dbReference type="Pfam" id="PF01668">
    <property type="entry name" value="SmpB"/>
    <property type="match status" value="1"/>
</dbReference>
<dbReference type="InterPro" id="IPR020081">
    <property type="entry name" value="SsrA-bd_prot_CS"/>
</dbReference>
<comment type="similarity">
    <text evidence="3">Belongs to the SmpB family.</text>
</comment>
<dbReference type="GO" id="GO:0070929">
    <property type="term" value="P:trans-translation"/>
    <property type="evidence" value="ECO:0007669"/>
    <property type="project" value="UniProtKB-UniRule"/>
</dbReference>
<dbReference type="NCBIfam" id="NF003843">
    <property type="entry name" value="PRK05422.1"/>
    <property type="match status" value="1"/>
</dbReference>
<keyword evidence="5" id="KW-1185">Reference proteome</keyword>
<evidence type="ECO:0000313" key="4">
    <source>
        <dbReference type="EMBL" id="WCO68748.1"/>
    </source>
</evidence>
<reference evidence="4" key="1">
    <citation type="submission" date="2023-01" db="EMBL/GenBank/DDBJ databases">
        <title>The diversity of Class Acidimicrobiia in South China Sea sediment environments and the proposal of Iamia marina sp. nov., a novel species of the genus Iamia.</title>
        <authorList>
            <person name="He Y."/>
            <person name="Tian X."/>
        </authorList>
    </citation>
    <scope>NUCLEOTIDE SEQUENCE</scope>
    <source>
        <strain evidence="4">DSM 19957</strain>
    </source>
</reference>
<protein>
    <recommendedName>
        <fullName evidence="3">SsrA-binding protein</fullName>
    </recommendedName>
    <alternativeName>
        <fullName evidence="3">Small protein B</fullName>
    </alternativeName>
</protein>
<evidence type="ECO:0000256" key="2">
    <source>
        <dbReference type="ARBA" id="ARBA00022884"/>
    </source>
</evidence>
<dbReference type="GO" id="GO:0005829">
    <property type="term" value="C:cytosol"/>
    <property type="evidence" value="ECO:0007669"/>
    <property type="project" value="TreeGrafter"/>
</dbReference>
<dbReference type="GO" id="GO:0070930">
    <property type="term" value="P:trans-translation-dependent protein tagging"/>
    <property type="evidence" value="ECO:0007669"/>
    <property type="project" value="TreeGrafter"/>
</dbReference>
<evidence type="ECO:0000256" key="3">
    <source>
        <dbReference type="HAMAP-Rule" id="MF_00023"/>
    </source>
</evidence>
<proteinExistence type="inferred from homology"/>
<dbReference type="EMBL" id="CP116942">
    <property type="protein sequence ID" value="WCO68748.1"/>
    <property type="molecule type" value="Genomic_DNA"/>
</dbReference>
<dbReference type="HAMAP" id="MF_00023">
    <property type="entry name" value="SmpB"/>
    <property type="match status" value="1"/>
</dbReference>
<evidence type="ECO:0000313" key="5">
    <source>
        <dbReference type="Proteomes" id="UP001216390"/>
    </source>
</evidence>
<evidence type="ECO:0000256" key="1">
    <source>
        <dbReference type="ARBA" id="ARBA00022490"/>
    </source>
</evidence>
<dbReference type="Gene3D" id="2.40.280.10">
    <property type="match status" value="1"/>
</dbReference>
<name>A0AAE9YCL6_9ACTN</name>
<dbReference type="SUPFAM" id="SSF74982">
    <property type="entry name" value="Small protein B (SmpB)"/>
    <property type="match status" value="1"/>
</dbReference>
<dbReference type="Proteomes" id="UP001216390">
    <property type="component" value="Chromosome"/>
</dbReference>